<evidence type="ECO:0000313" key="1">
    <source>
        <dbReference type="EMBL" id="MFN1215381.1"/>
    </source>
</evidence>
<name>A0ABW9JW88_9FLAO</name>
<accession>A0ABW9JW88</accession>
<evidence type="ECO:0008006" key="3">
    <source>
        <dbReference type="Google" id="ProtNLM"/>
    </source>
</evidence>
<evidence type="ECO:0000313" key="2">
    <source>
        <dbReference type="Proteomes" id="UP001634154"/>
    </source>
</evidence>
<dbReference type="EMBL" id="JBJXVJ010000001">
    <property type="protein sequence ID" value="MFN1215381.1"/>
    <property type="molecule type" value="Genomic_DNA"/>
</dbReference>
<proteinExistence type="predicted"/>
<protein>
    <recommendedName>
        <fullName evidence="3">Lipoprotein</fullName>
    </recommendedName>
</protein>
<gene>
    <name evidence="1" type="ORF">ACKW6Q_00215</name>
</gene>
<dbReference type="Proteomes" id="UP001634154">
    <property type="component" value="Unassembled WGS sequence"/>
</dbReference>
<dbReference type="RefSeq" id="WP_409355247.1">
    <property type="nucleotide sequence ID" value="NZ_JBJXVJ010000001.1"/>
</dbReference>
<reference evidence="1 2" key="1">
    <citation type="submission" date="2024-12" db="EMBL/GenBank/DDBJ databases">
        <title>Draft genome sequence of Chryseobacterium kwangjuense AG447.</title>
        <authorList>
            <person name="Cheptsov V.S."/>
            <person name="Belov A."/>
            <person name="Zavarzina A.G."/>
        </authorList>
    </citation>
    <scope>NUCLEOTIDE SEQUENCE [LARGE SCALE GENOMIC DNA]</scope>
    <source>
        <strain evidence="1 2">AG447</strain>
    </source>
</reference>
<sequence length="217" mass="24712">MKTRLFGFLILTALFNICCESKSFDVASVSLGEDAKKYNFESTGLFLKDDTPEKNIIQYYADENKDLTYDKIPLEKNMGTRITVYKGKIGAIDTNADEKYALEFVAKIVGKNGKPTATVKDKAMVDAKSVKPIFEKLKKISPENVSWNQSEKNSFTYPTSFFWDDGKNYSILSIAIEEGGRIRNKYVTVTKEAYRNDAVFGLKYPAPKESPWYNYMK</sequence>
<organism evidence="1 2">
    <name type="scientific">Chryseobacterium kwangjuense</name>
    <dbReference type="NCBI Taxonomy" id="267125"/>
    <lineage>
        <taxon>Bacteria</taxon>
        <taxon>Pseudomonadati</taxon>
        <taxon>Bacteroidota</taxon>
        <taxon>Flavobacteriia</taxon>
        <taxon>Flavobacteriales</taxon>
        <taxon>Weeksellaceae</taxon>
        <taxon>Chryseobacterium group</taxon>
        <taxon>Chryseobacterium</taxon>
    </lineage>
</organism>
<comment type="caution">
    <text evidence="1">The sequence shown here is derived from an EMBL/GenBank/DDBJ whole genome shotgun (WGS) entry which is preliminary data.</text>
</comment>
<keyword evidence="2" id="KW-1185">Reference proteome</keyword>